<protein>
    <submittedName>
        <fullName evidence="2">Uncharacterized protein</fullName>
    </submittedName>
</protein>
<name>A0A401U2Q7_CHIPU</name>
<dbReference type="EMBL" id="BEZZ01266688">
    <property type="protein sequence ID" value="GCC49169.1"/>
    <property type="molecule type" value="Genomic_DNA"/>
</dbReference>
<organism evidence="2 3">
    <name type="scientific">Chiloscyllium punctatum</name>
    <name type="common">Brownbanded bambooshark</name>
    <name type="synonym">Hemiscyllium punctatum</name>
    <dbReference type="NCBI Taxonomy" id="137246"/>
    <lineage>
        <taxon>Eukaryota</taxon>
        <taxon>Metazoa</taxon>
        <taxon>Chordata</taxon>
        <taxon>Craniata</taxon>
        <taxon>Vertebrata</taxon>
        <taxon>Chondrichthyes</taxon>
        <taxon>Elasmobranchii</taxon>
        <taxon>Galeomorphii</taxon>
        <taxon>Galeoidea</taxon>
        <taxon>Orectolobiformes</taxon>
        <taxon>Hemiscylliidae</taxon>
        <taxon>Chiloscyllium</taxon>
    </lineage>
</organism>
<accession>A0A401U2Q7</accession>
<evidence type="ECO:0000313" key="3">
    <source>
        <dbReference type="Proteomes" id="UP000287033"/>
    </source>
</evidence>
<reference evidence="2 3" key="1">
    <citation type="journal article" date="2018" name="Nat. Ecol. Evol.">
        <title>Shark genomes provide insights into elasmobranch evolution and the origin of vertebrates.</title>
        <authorList>
            <person name="Hara Y"/>
            <person name="Yamaguchi K"/>
            <person name="Onimaru K"/>
            <person name="Kadota M"/>
            <person name="Koyanagi M"/>
            <person name="Keeley SD"/>
            <person name="Tatsumi K"/>
            <person name="Tanaka K"/>
            <person name="Motone F"/>
            <person name="Kageyama Y"/>
            <person name="Nozu R"/>
            <person name="Adachi N"/>
            <person name="Nishimura O"/>
            <person name="Nakagawa R"/>
            <person name="Tanegashima C"/>
            <person name="Kiyatake I"/>
            <person name="Matsumoto R"/>
            <person name="Murakumo K"/>
            <person name="Nishida K"/>
            <person name="Terakita A"/>
            <person name="Kuratani S"/>
            <person name="Sato K"/>
            <person name="Hyodo S Kuraku.S."/>
        </authorList>
    </citation>
    <scope>NUCLEOTIDE SEQUENCE [LARGE SCALE GENOMIC DNA]</scope>
</reference>
<dbReference type="Proteomes" id="UP000287033">
    <property type="component" value="Unassembled WGS sequence"/>
</dbReference>
<proteinExistence type="predicted"/>
<sequence>MGRLVRRETVSRWRFVAVVRLCPGGWAPGSGSHVQRSATSSGSSPQDGRHRNYIPPPPRSQITSPPPSSPPEKESAKPSVEAGRKATAAGRTVP</sequence>
<gene>
    <name evidence="2" type="ORF">chiPu_0033593</name>
</gene>
<evidence type="ECO:0000256" key="1">
    <source>
        <dbReference type="SAM" id="MobiDB-lite"/>
    </source>
</evidence>
<feature type="region of interest" description="Disordered" evidence="1">
    <location>
        <begin position="22"/>
        <end position="94"/>
    </location>
</feature>
<dbReference type="AlphaFoldDB" id="A0A401U2Q7"/>
<comment type="caution">
    <text evidence="2">The sequence shown here is derived from an EMBL/GenBank/DDBJ whole genome shotgun (WGS) entry which is preliminary data.</text>
</comment>
<feature type="compositionally biased region" description="Polar residues" evidence="1">
    <location>
        <begin position="32"/>
        <end position="46"/>
    </location>
</feature>
<evidence type="ECO:0000313" key="2">
    <source>
        <dbReference type="EMBL" id="GCC49169.1"/>
    </source>
</evidence>
<feature type="compositionally biased region" description="Pro residues" evidence="1">
    <location>
        <begin position="54"/>
        <end position="70"/>
    </location>
</feature>
<keyword evidence="3" id="KW-1185">Reference proteome</keyword>